<gene>
    <name evidence="2" type="ORF">AAE021_05915</name>
</gene>
<reference evidence="2 3" key="1">
    <citation type="submission" date="2024-04" db="EMBL/GenBank/DDBJ databases">
        <title>Arthrobacter sp. from Plains bison fecal sample.</title>
        <authorList>
            <person name="Ruzzini A."/>
        </authorList>
    </citation>
    <scope>NUCLEOTIDE SEQUENCE [LARGE SCALE GENOMIC DNA]</scope>
    <source>
        <strain evidence="2 3">EINP1</strain>
    </source>
</reference>
<dbReference type="EMBL" id="CP151657">
    <property type="protein sequence ID" value="WZP17094.1"/>
    <property type="molecule type" value="Genomic_DNA"/>
</dbReference>
<evidence type="ECO:0000256" key="1">
    <source>
        <dbReference type="SAM" id="MobiDB-lite"/>
    </source>
</evidence>
<keyword evidence="3" id="KW-1185">Reference proteome</keyword>
<sequence>MNLLDQLARTTGAGNPLPGSGPAGPDSGAPAVCSRKGCRQPAAWRLLWNNPRIHTPERRKTWLACGEHRGWLEEYLQTRDLWKETLPLDGVDASPAQDSPDTHPGSA</sequence>
<evidence type="ECO:0008006" key="4">
    <source>
        <dbReference type="Google" id="ProtNLM"/>
    </source>
</evidence>
<name>A0ABZ3A1B8_9MICC</name>
<dbReference type="RefSeq" id="WP_342024689.1">
    <property type="nucleotide sequence ID" value="NZ_CP151657.1"/>
</dbReference>
<protein>
    <recommendedName>
        <fullName evidence="4">Acetone carboxylase</fullName>
    </recommendedName>
</protein>
<feature type="region of interest" description="Disordered" evidence="1">
    <location>
        <begin position="88"/>
        <end position="107"/>
    </location>
</feature>
<feature type="region of interest" description="Disordered" evidence="1">
    <location>
        <begin position="1"/>
        <end position="34"/>
    </location>
</feature>
<evidence type="ECO:0000313" key="2">
    <source>
        <dbReference type="EMBL" id="WZP17094.1"/>
    </source>
</evidence>
<accession>A0ABZ3A1B8</accession>
<evidence type="ECO:0000313" key="3">
    <source>
        <dbReference type="Proteomes" id="UP001448858"/>
    </source>
</evidence>
<feature type="compositionally biased region" description="Low complexity" evidence="1">
    <location>
        <begin position="18"/>
        <end position="31"/>
    </location>
</feature>
<dbReference type="Proteomes" id="UP001448858">
    <property type="component" value="Chromosome"/>
</dbReference>
<organism evidence="2 3">
    <name type="scientific">Arthrobacter citreus</name>
    <dbReference type="NCBI Taxonomy" id="1670"/>
    <lineage>
        <taxon>Bacteria</taxon>
        <taxon>Bacillati</taxon>
        <taxon>Actinomycetota</taxon>
        <taxon>Actinomycetes</taxon>
        <taxon>Micrococcales</taxon>
        <taxon>Micrococcaceae</taxon>
        <taxon>Arthrobacter</taxon>
    </lineage>
</organism>
<proteinExistence type="predicted"/>